<sequence length="75" mass="9008">MEKYKCIKEFYVPKYDENDSPTDEYITIHKGSIYEHTDGYIGESDIRLYLEDGDDDYGYLDITYKRLNECFERIA</sequence>
<organism evidence="1">
    <name type="scientific">Siphoviridae sp. ctv2R2</name>
    <dbReference type="NCBI Taxonomy" id="2823609"/>
    <lineage>
        <taxon>Viruses</taxon>
        <taxon>Duplodnaviria</taxon>
        <taxon>Heunggongvirae</taxon>
        <taxon>Uroviricota</taxon>
        <taxon>Caudoviricetes</taxon>
    </lineage>
</organism>
<name>A0A8S5LAK5_9CAUD</name>
<proteinExistence type="predicted"/>
<reference evidence="1" key="1">
    <citation type="journal article" date="2021" name="Proc. Natl. Acad. Sci. U.S.A.">
        <title>A Catalog of Tens of Thousands of Viruses from Human Metagenomes Reveals Hidden Associations with Chronic Diseases.</title>
        <authorList>
            <person name="Tisza M.J."/>
            <person name="Buck C.B."/>
        </authorList>
    </citation>
    <scope>NUCLEOTIDE SEQUENCE</scope>
    <source>
        <strain evidence="1">Ctv2R2</strain>
    </source>
</reference>
<evidence type="ECO:0000313" key="1">
    <source>
        <dbReference type="EMBL" id="DAD66937.1"/>
    </source>
</evidence>
<protein>
    <submittedName>
        <fullName evidence="1">Uncharacterized protein</fullName>
    </submittedName>
</protein>
<dbReference type="EMBL" id="BK014664">
    <property type="protein sequence ID" value="DAD66937.1"/>
    <property type="molecule type" value="Genomic_DNA"/>
</dbReference>
<accession>A0A8S5LAK5</accession>